<protein>
    <submittedName>
        <fullName evidence="1">Uncharacterized protein</fullName>
    </submittedName>
</protein>
<organism evidence="1">
    <name type="scientific">marine metagenome</name>
    <dbReference type="NCBI Taxonomy" id="408172"/>
    <lineage>
        <taxon>unclassified sequences</taxon>
        <taxon>metagenomes</taxon>
        <taxon>ecological metagenomes</taxon>
    </lineage>
</organism>
<dbReference type="EMBL" id="UINC01030505">
    <property type="protein sequence ID" value="SVB15021.1"/>
    <property type="molecule type" value="Genomic_DNA"/>
</dbReference>
<dbReference type="AlphaFoldDB" id="A0A382BNA7"/>
<accession>A0A382BNA7</accession>
<proteinExistence type="predicted"/>
<name>A0A382BNA7_9ZZZZ</name>
<sequence>MKIKEPFSAVSHALGTVFVPHLTGTNEIFHLFVLIGSTSHFYYITKFC</sequence>
<evidence type="ECO:0000313" key="1">
    <source>
        <dbReference type="EMBL" id="SVB15021.1"/>
    </source>
</evidence>
<gene>
    <name evidence="1" type="ORF">METZ01_LOCUS167875</name>
</gene>
<reference evidence="1" key="1">
    <citation type="submission" date="2018-05" db="EMBL/GenBank/DDBJ databases">
        <authorList>
            <person name="Lanie J.A."/>
            <person name="Ng W.-L."/>
            <person name="Kazmierczak K.M."/>
            <person name="Andrzejewski T.M."/>
            <person name="Davidsen T.M."/>
            <person name="Wayne K.J."/>
            <person name="Tettelin H."/>
            <person name="Glass J.I."/>
            <person name="Rusch D."/>
            <person name="Podicherti R."/>
            <person name="Tsui H.-C.T."/>
            <person name="Winkler M.E."/>
        </authorList>
    </citation>
    <scope>NUCLEOTIDE SEQUENCE</scope>
</reference>